<dbReference type="VEuPathDB" id="FungiDB:AB675_10035"/>
<proteinExistence type="predicted"/>
<accession>A0A0N0NJB4</accession>
<feature type="transmembrane region" description="Helical" evidence="1">
    <location>
        <begin position="86"/>
        <end position="107"/>
    </location>
</feature>
<keyword evidence="4" id="KW-1185">Reference proteome</keyword>
<dbReference type="RefSeq" id="XP_017996681.1">
    <property type="nucleotide sequence ID" value="XM_018138775.1"/>
</dbReference>
<keyword evidence="2" id="KW-0732">Signal</keyword>
<dbReference type="Proteomes" id="UP000038010">
    <property type="component" value="Unassembled WGS sequence"/>
</dbReference>
<protein>
    <submittedName>
        <fullName evidence="3">Uncharacterized protein</fullName>
    </submittedName>
</protein>
<sequence>MLTHSILLALVLTLASSALAYDATTCCTHARDNHAFTNTLPSGLQPICNQTYAEDIPGAPALMITYDYCTNSCPGIGIASLVKQPAVWLMPVFHFIFPTVIFSMIVPRRKNLDASWLLEVSLSSLQWGPAWLLRKLVRTFLSIFCLIVIVVDNAIWVAVIVVTAAQMLIEGLYEAQLDHNILQAIPLADPKDQKVELMITIVSGNLRLTPGESNPQRAIANALHNQKPRLKLRLQQPFHKLLPG</sequence>
<feature type="chain" id="PRO_5005856792" evidence="2">
    <location>
        <begin position="21"/>
        <end position="244"/>
    </location>
</feature>
<feature type="transmembrane region" description="Helical" evidence="1">
    <location>
        <begin position="139"/>
        <end position="162"/>
    </location>
</feature>
<keyword evidence="1" id="KW-0472">Membrane</keyword>
<evidence type="ECO:0000313" key="4">
    <source>
        <dbReference type="Proteomes" id="UP000038010"/>
    </source>
</evidence>
<keyword evidence="1" id="KW-1133">Transmembrane helix</keyword>
<dbReference type="EMBL" id="LFJN01000029">
    <property type="protein sequence ID" value="KPI36718.1"/>
    <property type="molecule type" value="Genomic_DNA"/>
</dbReference>
<dbReference type="AlphaFoldDB" id="A0A0N0NJB4"/>
<dbReference type="GeneID" id="28730655"/>
<keyword evidence="1" id="KW-0812">Transmembrane</keyword>
<evidence type="ECO:0000256" key="1">
    <source>
        <dbReference type="SAM" id="Phobius"/>
    </source>
</evidence>
<gene>
    <name evidence="3" type="ORF">AB675_10035</name>
</gene>
<feature type="signal peptide" evidence="2">
    <location>
        <begin position="1"/>
        <end position="20"/>
    </location>
</feature>
<dbReference type="OrthoDB" id="5392263at2759"/>
<comment type="caution">
    <text evidence="3">The sequence shown here is derived from an EMBL/GenBank/DDBJ whole genome shotgun (WGS) entry which is preliminary data.</text>
</comment>
<evidence type="ECO:0000313" key="3">
    <source>
        <dbReference type="EMBL" id="KPI36718.1"/>
    </source>
</evidence>
<evidence type="ECO:0000256" key="2">
    <source>
        <dbReference type="SAM" id="SignalP"/>
    </source>
</evidence>
<organism evidence="3 4">
    <name type="scientific">Cyphellophora attinorum</name>
    <dbReference type="NCBI Taxonomy" id="1664694"/>
    <lineage>
        <taxon>Eukaryota</taxon>
        <taxon>Fungi</taxon>
        <taxon>Dikarya</taxon>
        <taxon>Ascomycota</taxon>
        <taxon>Pezizomycotina</taxon>
        <taxon>Eurotiomycetes</taxon>
        <taxon>Chaetothyriomycetidae</taxon>
        <taxon>Chaetothyriales</taxon>
        <taxon>Cyphellophoraceae</taxon>
        <taxon>Cyphellophora</taxon>
    </lineage>
</organism>
<reference evidence="3 4" key="1">
    <citation type="submission" date="2015-06" db="EMBL/GenBank/DDBJ databases">
        <title>Draft genome of the ant-associated black yeast Phialophora attae CBS 131958.</title>
        <authorList>
            <person name="Moreno L.F."/>
            <person name="Stielow B.J."/>
            <person name="de Hoog S."/>
            <person name="Vicente V.A."/>
            <person name="Weiss V.A."/>
            <person name="de Vries M."/>
            <person name="Cruz L.M."/>
            <person name="Souza E.M."/>
        </authorList>
    </citation>
    <scope>NUCLEOTIDE SEQUENCE [LARGE SCALE GENOMIC DNA]</scope>
    <source>
        <strain evidence="3 4">CBS 131958</strain>
    </source>
</reference>
<name>A0A0N0NJB4_9EURO</name>